<feature type="domain" description="Protein O-mannosyl-transferase C-terminal four TM" evidence="12">
    <location>
        <begin position="299"/>
        <end position="467"/>
    </location>
</feature>
<evidence type="ECO:0000259" key="11">
    <source>
        <dbReference type="Pfam" id="PF02366"/>
    </source>
</evidence>
<evidence type="ECO:0000256" key="10">
    <source>
        <dbReference type="RuleBase" id="RU367007"/>
    </source>
</evidence>
<dbReference type="Pfam" id="PF02366">
    <property type="entry name" value="PMT"/>
    <property type="match status" value="1"/>
</dbReference>
<dbReference type="PANTHER" id="PTHR10050:SF51">
    <property type="entry name" value="PROTEIN O-MANNOSYL-TRANSFERASE 1"/>
    <property type="match status" value="1"/>
</dbReference>
<evidence type="ECO:0000256" key="8">
    <source>
        <dbReference type="ARBA" id="ARBA00023136"/>
    </source>
</evidence>
<dbReference type="InterPro" id="IPR003342">
    <property type="entry name" value="ArnT-like_N"/>
</dbReference>
<feature type="transmembrane region" description="Helical" evidence="10">
    <location>
        <begin position="238"/>
        <end position="263"/>
    </location>
</feature>
<keyword evidence="8 10" id="KW-0472">Membrane</keyword>
<keyword evidence="6 10" id="KW-0812">Transmembrane</keyword>
<accession>A0A0G0RMA7</accession>
<evidence type="ECO:0000313" key="14">
    <source>
        <dbReference type="Proteomes" id="UP000034764"/>
    </source>
</evidence>
<evidence type="ECO:0000256" key="2">
    <source>
        <dbReference type="ARBA" id="ARBA00004922"/>
    </source>
</evidence>
<feature type="transmembrane region" description="Helical" evidence="10">
    <location>
        <begin position="162"/>
        <end position="191"/>
    </location>
</feature>
<feature type="transmembrane region" description="Helical" evidence="10">
    <location>
        <begin position="5"/>
        <end position="24"/>
    </location>
</feature>
<feature type="transmembrane region" description="Helical" evidence="10">
    <location>
        <begin position="378"/>
        <end position="396"/>
    </location>
</feature>
<comment type="function">
    <text evidence="10">Protein O-mannosyltransferase that catalyzes the transfer of a single mannose residue from a polyprenol phospho-mannosyl lipidic donor to the hydroxyl group of selected serine and threonine residues in acceptor proteins.</text>
</comment>
<dbReference type="EMBL" id="LBXD01000012">
    <property type="protein sequence ID" value="KKR23585.1"/>
    <property type="molecule type" value="Genomic_DNA"/>
</dbReference>
<evidence type="ECO:0000256" key="5">
    <source>
        <dbReference type="ARBA" id="ARBA00022679"/>
    </source>
</evidence>
<dbReference type="EC" id="2.4.1.-" evidence="10"/>
<sequence length="468" mass="53480">MSNKLAISIILGLSIATHFIFFGLPKETVFDEVHFGKFVSAYFSHEYYFDIHPPLGKLLIAGVGKIVNFSPEFDFSQIGEKYNNNKYMALRSLPTLAGTLLPLIIYLLCLEIGFKRRTALLAGLLIVQSRLILMDAFLILFGFIALLFYFKFRNKNKLNYLLLTGIFSALAFSIKWTGMAFLGIVVILELLHLFRNVMTNKDKTFESTAVFSTEKHLVLGPVVLRKPLKSLIFVFRNFLPSVLFLVIIPALIYFSIFVIHFSLLTKSGTGDAFMTSAFQSDLIGNPNQDNTSVGHISILNKFLELNEQMYISNQGLTATHSYSSKWYTWPLMIRPIYYWVSGNAKIYFLGNPIIWWFSTMAVVFAIIYSVFNKFKDKTSDLLLGMYLASFLPFIFIGRVMFLYHYMSALIFAIMLLAYNISQSSNNKWLYAILIATSIITFVYFAPLTYGLPIIPNHQAGRLWLTSWQ</sequence>
<reference evidence="13 14" key="1">
    <citation type="journal article" date="2015" name="Nature">
        <title>rRNA introns, odd ribosomes, and small enigmatic genomes across a large radiation of phyla.</title>
        <authorList>
            <person name="Brown C.T."/>
            <person name="Hug L.A."/>
            <person name="Thomas B.C."/>
            <person name="Sharon I."/>
            <person name="Castelle C.J."/>
            <person name="Singh A."/>
            <person name="Wilkins M.J."/>
            <person name="Williams K.H."/>
            <person name="Banfield J.F."/>
        </authorList>
    </citation>
    <scope>NUCLEOTIDE SEQUENCE [LARGE SCALE GENOMIC DNA]</scope>
</reference>
<dbReference type="PANTHER" id="PTHR10050">
    <property type="entry name" value="DOLICHYL-PHOSPHATE-MANNOSE--PROTEIN MANNOSYLTRANSFERASE"/>
    <property type="match status" value="1"/>
</dbReference>
<comment type="pathway">
    <text evidence="2 10">Protein modification; protein glycosylation.</text>
</comment>
<dbReference type="GO" id="GO:0005886">
    <property type="term" value="C:plasma membrane"/>
    <property type="evidence" value="ECO:0007669"/>
    <property type="project" value="UniProtKB-SubCell"/>
</dbReference>
<dbReference type="Pfam" id="PF16192">
    <property type="entry name" value="PMT_4TMC"/>
    <property type="match status" value="1"/>
</dbReference>
<keyword evidence="10" id="KW-1003">Cell membrane</keyword>
<evidence type="ECO:0000256" key="3">
    <source>
        <dbReference type="ARBA" id="ARBA00007222"/>
    </source>
</evidence>
<dbReference type="AlphaFoldDB" id="A0A0G0RMA7"/>
<name>A0A0G0RMA7_9BACT</name>
<feature type="transmembrane region" description="Helical" evidence="10">
    <location>
        <begin position="353"/>
        <end position="371"/>
    </location>
</feature>
<keyword evidence="5 10" id="KW-0808">Transferase</keyword>
<evidence type="ECO:0000256" key="7">
    <source>
        <dbReference type="ARBA" id="ARBA00022989"/>
    </source>
</evidence>
<dbReference type="Proteomes" id="UP000034764">
    <property type="component" value="Unassembled WGS sequence"/>
</dbReference>
<protein>
    <recommendedName>
        <fullName evidence="9 10">Polyprenol-phosphate-mannose--protein mannosyltransferase</fullName>
        <ecNumber evidence="10">2.4.1.-</ecNumber>
    </recommendedName>
</protein>
<evidence type="ECO:0000256" key="6">
    <source>
        <dbReference type="ARBA" id="ARBA00022692"/>
    </source>
</evidence>
<organism evidence="13 14">
    <name type="scientific">Candidatus Yanofskybacteria bacterium GW2011_GWD2_39_48</name>
    <dbReference type="NCBI Taxonomy" id="1619031"/>
    <lineage>
        <taxon>Bacteria</taxon>
        <taxon>Candidatus Yanofskyibacteriota</taxon>
    </lineage>
</organism>
<evidence type="ECO:0000259" key="12">
    <source>
        <dbReference type="Pfam" id="PF16192"/>
    </source>
</evidence>
<feature type="transmembrane region" description="Helical" evidence="10">
    <location>
        <begin position="92"/>
        <end position="110"/>
    </location>
</feature>
<dbReference type="InterPro" id="IPR027005">
    <property type="entry name" value="PMT-like"/>
</dbReference>
<feature type="transmembrane region" description="Helical" evidence="10">
    <location>
        <begin position="402"/>
        <end position="421"/>
    </location>
</feature>
<evidence type="ECO:0000256" key="4">
    <source>
        <dbReference type="ARBA" id="ARBA00022676"/>
    </source>
</evidence>
<comment type="similarity">
    <text evidence="3 10">Belongs to the glycosyltransferase 39 family.</text>
</comment>
<gene>
    <name evidence="13" type="ORF">UT53_C0012G0005</name>
</gene>
<feature type="domain" description="ArnT-like N-terminal" evidence="11">
    <location>
        <begin position="9"/>
        <end position="264"/>
    </location>
</feature>
<keyword evidence="4 10" id="KW-0328">Glycosyltransferase</keyword>
<evidence type="ECO:0000313" key="13">
    <source>
        <dbReference type="EMBL" id="KKR23585.1"/>
    </source>
</evidence>
<keyword evidence="7 10" id="KW-1133">Transmembrane helix</keyword>
<proteinExistence type="inferred from homology"/>
<evidence type="ECO:0000256" key="9">
    <source>
        <dbReference type="ARBA" id="ARBA00093617"/>
    </source>
</evidence>
<dbReference type="PATRIC" id="fig|1619031.3.peg.287"/>
<feature type="transmembrane region" description="Helical" evidence="10">
    <location>
        <begin position="131"/>
        <end position="150"/>
    </location>
</feature>
<dbReference type="UniPathway" id="UPA00378"/>
<dbReference type="InterPro" id="IPR032421">
    <property type="entry name" value="PMT_4TMC"/>
</dbReference>
<feature type="transmembrane region" description="Helical" evidence="10">
    <location>
        <begin position="428"/>
        <end position="446"/>
    </location>
</feature>
<dbReference type="GO" id="GO:0012505">
    <property type="term" value="C:endomembrane system"/>
    <property type="evidence" value="ECO:0007669"/>
    <property type="project" value="UniProtKB-SubCell"/>
</dbReference>
<comment type="subcellular location">
    <subcellularLocation>
        <location evidence="10">Cell membrane</location>
    </subcellularLocation>
    <subcellularLocation>
        <location evidence="1">Endomembrane system</location>
        <topology evidence="1">Multi-pass membrane protein</topology>
    </subcellularLocation>
</comment>
<dbReference type="GO" id="GO:0004169">
    <property type="term" value="F:dolichyl-phosphate-mannose-protein mannosyltransferase activity"/>
    <property type="evidence" value="ECO:0007669"/>
    <property type="project" value="UniProtKB-UniRule"/>
</dbReference>
<evidence type="ECO:0000256" key="1">
    <source>
        <dbReference type="ARBA" id="ARBA00004127"/>
    </source>
</evidence>
<comment type="caution">
    <text evidence="13">The sequence shown here is derived from an EMBL/GenBank/DDBJ whole genome shotgun (WGS) entry which is preliminary data.</text>
</comment>